<dbReference type="Proteomes" id="UP000224006">
    <property type="component" value="Chromosome IV"/>
</dbReference>
<feature type="region of interest" description="Disordered" evidence="1">
    <location>
        <begin position="36"/>
        <end position="110"/>
    </location>
</feature>
<dbReference type="GeneID" id="40310302"/>
<sequence>MSRKGLSSVARAAVLFSLVFLETLLPILYAACSKSPDASGGRQAHADGCASHSQSRQRVEDRSASTSTGSPHRASNRDRTGPADVESRASSSRVRGPHHGDSDTEDGKVRNHTLLLVPNDSGARAFSPYLKGILQKKNSILQQQMLVMDIQLAAMEDAVARVAQAAERPPGERPTSTAGPGRGAHGLRGKMRPLKRDPYRPPSDGWRHSRRRRELPSTSQANESGDPQRSGTN</sequence>
<feature type="chain" id="PRO_5013310000" description="Transmembrane protein" evidence="2">
    <location>
        <begin position="31"/>
        <end position="233"/>
    </location>
</feature>
<feature type="compositionally biased region" description="Basic and acidic residues" evidence="1">
    <location>
        <begin position="98"/>
        <end position="109"/>
    </location>
</feature>
<dbReference type="AlphaFoldDB" id="A0A2A9MK00"/>
<keyword evidence="4" id="KW-1185">Reference proteome</keyword>
<feature type="region of interest" description="Disordered" evidence="1">
    <location>
        <begin position="163"/>
        <end position="233"/>
    </location>
</feature>
<dbReference type="RefSeq" id="XP_029219731.1">
    <property type="nucleotide sequence ID" value="XM_029363808.1"/>
</dbReference>
<feature type="signal peptide" evidence="2">
    <location>
        <begin position="1"/>
        <end position="30"/>
    </location>
</feature>
<gene>
    <name evidence="3" type="ORF">BESB_053730</name>
</gene>
<dbReference type="EMBL" id="NWUJ01000004">
    <property type="protein sequence ID" value="PFH35722.1"/>
    <property type="molecule type" value="Genomic_DNA"/>
</dbReference>
<dbReference type="KEGG" id="bbes:BESB_053730"/>
<evidence type="ECO:0000256" key="1">
    <source>
        <dbReference type="SAM" id="MobiDB-lite"/>
    </source>
</evidence>
<keyword evidence="2" id="KW-0732">Signal</keyword>
<evidence type="ECO:0000256" key="2">
    <source>
        <dbReference type="SAM" id="SignalP"/>
    </source>
</evidence>
<feature type="compositionally biased region" description="Polar residues" evidence="1">
    <location>
        <begin position="216"/>
        <end position="233"/>
    </location>
</feature>
<evidence type="ECO:0008006" key="5">
    <source>
        <dbReference type="Google" id="ProtNLM"/>
    </source>
</evidence>
<dbReference type="VEuPathDB" id="ToxoDB:BESB_053730"/>
<comment type="caution">
    <text evidence="3">The sequence shown here is derived from an EMBL/GenBank/DDBJ whole genome shotgun (WGS) entry which is preliminary data.</text>
</comment>
<accession>A0A2A9MK00</accession>
<organism evidence="3 4">
    <name type="scientific">Besnoitia besnoiti</name>
    <name type="common">Apicomplexan protozoan</name>
    <dbReference type="NCBI Taxonomy" id="94643"/>
    <lineage>
        <taxon>Eukaryota</taxon>
        <taxon>Sar</taxon>
        <taxon>Alveolata</taxon>
        <taxon>Apicomplexa</taxon>
        <taxon>Conoidasida</taxon>
        <taxon>Coccidia</taxon>
        <taxon>Eucoccidiorida</taxon>
        <taxon>Eimeriorina</taxon>
        <taxon>Sarcocystidae</taxon>
        <taxon>Besnoitia</taxon>
    </lineage>
</organism>
<evidence type="ECO:0000313" key="3">
    <source>
        <dbReference type="EMBL" id="PFH35722.1"/>
    </source>
</evidence>
<name>A0A2A9MK00_BESBE</name>
<protein>
    <recommendedName>
        <fullName evidence="5">Transmembrane protein</fullName>
    </recommendedName>
</protein>
<evidence type="ECO:0000313" key="4">
    <source>
        <dbReference type="Proteomes" id="UP000224006"/>
    </source>
</evidence>
<feature type="compositionally biased region" description="Basic and acidic residues" evidence="1">
    <location>
        <begin position="75"/>
        <end position="87"/>
    </location>
</feature>
<reference evidence="3 4" key="1">
    <citation type="submission" date="2017-09" db="EMBL/GenBank/DDBJ databases">
        <title>Genome sequencing of Besnoitia besnoiti strain Bb-Ger1.</title>
        <authorList>
            <person name="Schares G."/>
            <person name="Venepally P."/>
            <person name="Lorenzi H.A."/>
        </authorList>
    </citation>
    <scope>NUCLEOTIDE SEQUENCE [LARGE SCALE GENOMIC DNA]</scope>
    <source>
        <strain evidence="3 4">Bb-Ger1</strain>
    </source>
</reference>
<proteinExistence type="predicted"/>